<evidence type="ECO:0000256" key="10">
    <source>
        <dbReference type="ARBA" id="ARBA00023180"/>
    </source>
</evidence>
<dbReference type="Pfam" id="PF02931">
    <property type="entry name" value="Neur_chan_LBD"/>
    <property type="match status" value="1"/>
</dbReference>
<evidence type="ECO:0000256" key="1">
    <source>
        <dbReference type="ARBA" id="ARBA00022448"/>
    </source>
</evidence>
<proteinExistence type="inferred from homology"/>
<feature type="transmembrane region" description="Helical" evidence="15">
    <location>
        <begin position="255"/>
        <end position="278"/>
    </location>
</feature>
<dbReference type="PRINTS" id="PR00252">
    <property type="entry name" value="NRIONCHANNEL"/>
</dbReference>
<organism evidence="18 19">
    <name type="scientific">Hypsibius exemplaris</name>
    <name type="common">Freshwater tardigrade</name>
    <dbReference type="NCBI Taxonomy" id="2072580"/>
    <lineage>
        <taxon>Eukaryota</taxon>
        <taxon>Metazoa</taxon>
        <taxon>Ecdysozoa</taxon>
        <taxon>Tardigrada</taxon>
        <taxon>Eutardigrada</taxon>
        <taxon>Parachela</taxon>
        <taxon>Hypsibioidea</taxon>
        <taxon>Hypsibiidae</taxon>
        <taxon>Hypsibius</taxon>
    </lineage>
</organism>
<dbReference type="PANTHER" id="PTHR18945">
    <property type="entry name" value="NEUROTRANSMITTER GATED ION CHANNEL"/>
    <property type="match status" value="1"/>
</dbReference>
<keyword evidence="11" id="KW-0628">Postsynaptic cell membrane</keyword>
<evidence type="ECO:0000256" key="9">
    <source>
        <dbReference type="ARBA" id="ARBA00023170"/>
    </source>
</evidence>
<keyword evidence="6 15" id="KW-0406">Ion transport</keyword>
<comment type="caution">
    <text evidence="18">The sequence shown here is derived from an EMBL/GenBank/DDBJ whole genome shotgun (WGS) entry which is preliminary data.</text>
</comment>
<keyword evidence="5" id="KW-0770">Synapse</keyword>
<keyword evidence="2" id="KW-1003">Cell membrane</keyword>
<dbReference type="InterPro" id="IPR018000">
    <property type="entry name" value="Neurotransmitter_ion_chnl_CS"/>
</dbReference>
<dbReference type="OrthoDB" id="5975154at2759"/>
<evidence type="ECO:0000259" key="17">
    <source>
        <dbReference type="Pfam" id="PF02932"/>
    </source>
</evidence>
<evidence type="ECO:0000256" key="2">
    <source>
        <dbReference type="ARBA" id="ARBA00022475"/>
    </source>
</evidence>
<dbReference type="InterPro" id="IPR002394">
    <property type="entry name" value="Nicotinic_acetylcholine_rcpt"/>
</dbReference>
<dbReference type="Pfam" id="PF02932">
    <property type="entry name" value="Neur_chan_memb"/>
    <property type="match status" value="1"/>
</dbReference>
<feature type="domain" description="Neurotransmitter-gated ion-channel transmembrane" evidence="17">
    <location>
        <begin position="260"/>
        <end position="379"/>
    </location>
</feature>
<evidence type="ECO:0000256" key="15">
    <source>
        <dbReference type="RuleBase" id="RU000687"/>
    </source>
</evidence>
<feature type="domain" description="Neurotransmitter-gated ion-channel ligand-binding" evidence="16">
    <location>
        <begin position="44"/>
        <end position="253"/>
    </location>
</feature>
<evidence type="ECO:0000256" key="5">
    <source>
        <dbReference type="ARBA" id="ARBA00023018"/>
    </source>
</evidence>
<dbReference type="InterPro" id="IPR038050">
    <property type="entry name" value="Neuro_actylchol_rec"/>
</dbReference>
<dbReference type="SUPFAM" id="SSF90112">
    <property type="entry name" value="Neurotransmitter-gated ion-channel transmembrane pore"/>
    <property type="match status" value="1"/>
</dbReference>
<dbReference type="Proteomes" id="UP000192578">
    <property type="component" value="Unassembled WGS sequence"/>
</dbReference>
<dbReference type="PRINTS" id="PR00254">
    <property type="entry name" value="NICOTINICR"/>
</dbReference>
<dbReference type="InterPro" id="IPR036719">
    <property type="entry name" value="Neuro-gated_channel_TM_sf"/>
</dbReference>
<comment type="caution">
    <text evidence="15">Lacks conserved residue(s) required for the propagation of feature annotation.</text>
</comment>
<evidence type="ECO:0000259" key="16">
    <source>
        <dbReference type="Pfam" id="PF02931"/>
    </source>
</evidence>
<sequence>MCRHNLTLLLILCCCGKVLSALDADTFPAETAPINDTVNNHTDEQRLLYHIMRHYDKNVRPVHAAASTVSVRLRITLTHIFDLDERNQVLTTMIWLNQEWQDELLTWNPADFSGLRALIIPCQSIWLPDIVLFNNADDYNKGYMQSRAMLHHDGKVYWPPPTKMRSTCKVDVRYFPFDTQECLLKFGSGSYDGLQMNVLMMNQTGELVDLKHYVKNGEWELQSISVERTTNFYDSFPTAFPHVTFKLVIRRKVLYYVYNVIFPTVMMSVMTLLVFVLPPDSGEKIALGIIELLAFSVSILKIAEKLPETSDSVSLIDIYLTFVTAMASLSVMMTVVVITVDWRQPERYPVPEWVKRVFLGKVAHFICIKTDHNSYRRKESYGFVPDEPRPLQSAGSPRCSPNEWRQVAQVMDRCFFLSFSVATAVATIVLLVILPMLNDKRAAHPIENTL</sequence>
<keyword evidence="1 15" id="KW-0813">Transport</keyword>
<evidence type="ECO:0000256" key="3">
    <source>
        <dbReference type="ARBA" id="ARBA00022692"/>
    </source>
</evidence>
<keyword evidence="19" id="KW-1185">Reference proteome</keyword>
<dbReference type="SUPFAM" id="SSF63712">
    <property type="entry name" value="Nicotinic receptor ligand binding domain-like"/>
    <property type="match status" value="1"/>
</dbReference>
<keyword evidence="10" id="KW-0325">Glycoprotein</keyword>
<keyword evidence="4 15" id="KW-1133">Transmembrane helix</keyword>
<keyword evidence="8" id="KW-1015">Disulfide bond</keyword>
<keyword evidence="13 15" id="KW-0407">Ion channel</keyword>
<dbReference type="EMBL" id="MTYJ01000229">
    <property type="protein sequence ID" value="OWA51488.1"/>
    <property type="molecule type" value="Genomic_DNA"/>
</dbReference>
<dbReference type="AlphaFoldDB" id="A0A9X6NEZ7"/>
<reference evidence="19" key="1">
    <citation type="submission" date="2017-01" db="EMBL/GenBank/DDBJ databases">
        <title>Comparative genomics of anhydrobiosis in the tardigrade Hypsibius dujardini.</title>
        <authorList>
            <person name="Yoshida Y."/>
            <person name="Koutsovoulos G."/>
            <person name="Laetsch D."/>
            <person name="Stevens L."/>
            <person name="Kumar S."/>
            <person name="Horikawa D."/>
            <person name="Ishino K."/>
            <person name="Komine S."/>
            <person name="Tomita M."/>
            <person name="Blaxter M."/>
            <person name="Arakawa K."/>
        </authorList>
    </citation>
    <scope>NUCLEOTIDE SEQUENCE [LARGE SCALE GENOMIC DNA]</scope>
    <source>
        <strain evidence="19">Z151</strain>
    </source>
</reference>
<evidence type="ECO:0000256" key="12">
    <source>
        <dbReference type="ARBA" id="ARBA00023286"/>
    </source>
</evidence>
<feature type="chain" id="PRO_5041015135" evidence="15">
    <location>
        <begin position="21"/>
        <end position="450"/>
    </location>
</feature>
<gene>
    <name evidence="18" type="ORF">BV898_15968</name>
</gene>
<dbReference type="Gene3D" id="1.20.58.390">
    <property type="entry name" value="Neurotransmitter-gated ion-channel transmembrane domain"/>
    <property type="match status" value="1"/>
</dbReference>
<accession>A0A9X6NEZ7</accession>
<dbReference type="CDD" id="cd19051">
    <property type="entry name" value="LGIC_TM_cation"/>
    <property type="match status" value="1"/>
</dbReference>
<evidence type="ECO:0000256" key="11">
    <source>
        <dbReference type="ARBA" id="ARBA00023257"/>
    </source>
</evidence>
<keyword evidence="9 18" id="KW-0675">Receptor</keyword>
<feature type="transmembrane region" description="Helical" evidence="15">
    <location>
        <begin position="414"/>
        <end position="437"/>
    </location>
</feature>
<keyword evidence="12" id="KW-1071">Ligand-gated ion channel</keyword>
<dbReference type="InterPro" id="IPR006201">
    <property type="entry name" value="Neur_channel"/>
</dbReference>
<evidence type="ECO:0000256" key="8">
    <source>
        <dbReference type="ARBA" id="ARBA00023157"/>
    </source>
</evidence>
<dbReference type="PROSITE" id="PS00236">
    <property type="entry name" value="NEUROTR_ION_CHANNEL"/>
    <property type="match status" value="1"/>
</dbReference>
<dbReference type="GO" id="GO:0004888">
    <property type="term" value="F:transmembrane signaling receptor activity"/>
    <property type="evidence" value="ECO:0007669"/>
    <property type="project" value="InterPro"/>
</dbReference>
<evidence type="ECO:0000256" key="6">
    <source>
        <dbReference type="ARBA" id="ARBA00023065"/>
    </source>
</evidence>
<evidence type="ECO:0000313" key="18">
    <source>
        <dbReference type="EMBL" id="OWA51488.1"/>
    </source>
</evidence>
<dbReference type="NCBIfam" id="TIGR00860">
    <property type="entry name" value="LIC"/>
    <property type="match status" value="1"/>
</dbReference>
<dbReference type="InterPro" id="IPR006202">
    <property type="entry name" value="Neur_chan_lig-bd"/>
</dbReference>
<keyword evidence="15" id="KW-0732">Signal</keyword>
<comment type="subcellular location">
    <subcellularLocation>
        <location evidence="14">Postsynaptic cell membrane</location>
        <topology evidence="14">Multi-pass membrane protein</topology>
    </subcellularLocation>
</comment>
<evidence type="ECO:0000256" key="7">
    <source>
        <dbReference type="ARBA" id="ARBA00023136"/>
    </source>
</evidence>
<feature type="signal peptide" evidence="15">
    <location>
        <begin position="1"/>
        <end position="20"/>
    </location>
</feature>
<evidence type="ECO:0000313" key="19">
    <source>
        <dbReference type="Proteomes" id="UP000192578"/>
    </source>
</evidence>
<dbReference type="GO" id="GO:0022848">
    <property type="term" value="F:acetylcholine-gated monoatomic cation-selective channel activity"/>
    <property type="evidence" value="ECO:0007669"/>
    <property type="project" value="InterPro"/>
</dbReference>
<comment type="similarity">
    <text evidence="15">Belongs to the ligand-gated ion channel (TC 1.A.9) family.</text>
</comment>
<name>A0A9X6NEZ7_HYPEX</name>
<dbReference type="FunFam" id="1.20.58.390:FF:000043">
    <property type="entry name" value="AcetylCholine Receptor"/>
    <property type="match status" value="1"/>
</dbReference>
<evidence type="ECO:0000256" key="13">
    <source>
        <dbReference type="ARBA" id="ARBA00023303"/>
    </source>
</evidence>
<dbReference type="InterPro" id="IPR036734">
    <property type="entry name" value="Neur_chan_lig-bd_sf"/>
</dbReference>
<protein>
    <submittedName>
        <fullName evidence="18">Acetylcholine receptor subunit alpha-L1</fullName>
    </submittedName>
</protein>
<evidence type="ECO:0000256" key="14">
    <source>
        <dbReference type="ARBA" id="ARBA00034104"/>
    </source>
</evidence>
<dbReference type="GO" id="GO:0045211">
    <property type="term" value="C:postsynaptic membrane"/>
    <property type="evidence" value="ECO:0007669"/>
    <property type="project" value="UniProtKB-SubCell"/>
</dbReference>
<keyword evidence="3 15" id="KW-0812">Transmembrane</keyword>
<dbReference type="FunFam" id="2.70.170.10:FF:000028">
    <property type="entry name" value="AcetylCholine Receptor"/>
    <property type="match status" value="1"/>
</dbReference>
<feature type="transmembrane region" description="Helical" evidence="15">
    <location>
        <begin position="318"/>
        <end position="340"/>
    </location>
</feature>
<dbReference type="CDD" id="cd18997">
    <property type="entry name" value="LGIC_ECD_nAChR"/>
    <property type="match status" value="1"/>
</dbReference>
<dbReference type="InterPro" id="IPR006029">
    <property type="entry name" value="Neurotrans-gated_channel_TM"/>
</dbReference>
<dbReference type="Gene3D" id="2.70.170.10">
    <property type="entry name" value="Neurotransmitter-gated ion-channel ligand-binding domain"/>
    <property type="match status" value="1"/>
</dbReference>
<keyword evidence="7 15" id="KW-0472">Membrane</keyword>
<evidence type="ECO:0000256" key="4">
    <source>
        <dbReference type="ARBA" id="ARBA00022989"/>
    </source>
</evidence>